<dbReference type="SUPFAM" id="SSF53822">
    <property type="entry name" value="Periplasmic binding protein-like I"/>
    <property type="match status" value="1"/>
</dbReference>
<accession>A0A9W6MRN3</accession>
<proteinExistence type="inferred from homology"/>
<dbReference type="PANTHER" id="PTHR30483:SF6">
    <property type="entry name" value="PERIPLASMIC BINDING PROTEIN OF ABC TRANSPORTER FOR NATURAL AMINO ACIDS"/>
    <property type="match status" value="1"/>
</dbReference>
<evidence type="ECO:0000313" key="6">
    <source>
        <dbReference type="EMBL" id="GLK55422.1"/>
    </source>
</evidence>
<dbReference type="InterPro" id="IPR028082">
    <property type="entry name" value="Peripla_BP_I"/>
</dbReference>
<comment type="similarity">
    <text evidence="1">Belongs to the leucine-binding protein family.</text>
</comment>
<dbReference type="PANTHER" id="PTHR30483">
    <property type="entry name" value="LEUCINE-SPECIFIC-BINDING PROTEIN"/>
    <property type="match status" value="1"/>
</dbReference>
<dbReference type="RefSeq" id="WP_204948589.1">
    <property type="nucleotide sequence ID" value="NZ_BSFF01000002.1"/>
</dbReference>
<dbReference type="Gene3D" id="3.40.50.2300">
    <property type="match status" value="2"/>
</dbReference>
<evidence type="ECO:0000259" key="5">
    <source>
        <dbReference type="Pfam" id="PF13458"/>
    </source>
</evidence>
<keyword evidence="3" id="KW-0029">Amino-acid transport</keyword>
<evidence type="ECO:0000313" key="8">
    <source>
        <dbReference type="Proteomes" id="UP000758856"/>
    </source>
</evidence>
<feature type="domain" description="Leucine-binding protein" evidence="5">
    <location>
        <begin position="124"/>
        <end position="387"/>
    </location>
</feature>
<keyword evidence="3" id="KW-0813">Transport</keyword>
<dbReference type="AlphaFoldDB" id="A0A9W6MRN3"/>
<evidence type="ECO:0000256" key="1">
    <source>
        <dbReference type="ARBA" id="ARBA00010062"/>
    </source>
</evidence>
<name>A0A9W6MRN3_9HYPH</name>
<dbReference type="InterPro" id="IPR028081">
    <property type="entry name" value="Leu-bd"/>
</dbReference>
<dbReference type="CDD" id="cd06268">
    <property type="entry name" value="PBP1_ABC_transporter_LIVBP-like"/>
    <property type="match status" value="1"/>
</dbReference>
<evidence type="ECO:0000256" key="3">
    <source>
        <dbReference type="ARBA" id="ARBA00022970"/>
    </source>
</evidence>
<evidence type="ECO:0000313" key="7">
    <source>
        <dbReference type="EMBL" id="MBM7850131.1"/>
    </source>
</evidence>
<dbReference type="InterPro" id="IPR051010">
    <property type="entry name" value="BCAA_transport"/>
</dbReference>
<feature type="signal peptide" evidence="4">
    <location>
        <begin position="1"/>
        <end position="34"/>
    </location>
</feature>
<dbReference type="Pfam" id="PF13458">
    <property type="entry name" value="Peripla_BP_6"/>
    <property type="match status" value="1"/>
</dbReference>
<evidence type="ECO:0000256" key="2">
    <source>
        <dbReference type="ARBA" id="ARBA00022729"/>
    </source>
</evidence>
<protein>
    <submittedName>
        <fullName evidence="7">ABC transporter substrate binding protein (PQQ-dependent alcohol dehydrogenase system)</fullName>
    </submittedName>
    <submittedName>
        <fullName evidence="6">ABC transporter substrate-binding protein</fullName>
    </submittedName>
</protein>
<reference evidence="7 8" key="2">
    <citation type="submission" date="2021-01" db="EMBL/GenBank/DDBJ databases">
        <title>Genomic Encyclopedia of Type Strains, Phase IV (KMG-IV): sequencing the most valuable type-strain genomes for metagenomic binning, comparative biology and taxonomic classification.</title>
        <authorList>
            <person name="Goeker M."/>
        </authorList>
    </citation>
    <scope>NUCLEOTIDE SEQUENCE [LARGE SCALE GENOMIC DNA]</scope>
    <source>
        <strain evidence="7 8">DSM 6130</strain>
    </source>
</reference>
<dbReference type="Proteomes" id="UP000758856">
    <property type="component" value="Unassembled WGS sequence"/>
</dbReference>
<dbReference type="NCBIfam" id="TIGR03863">
    <property type="entry name" value="PQQ_ABC_bind"/>
    <property type="match status" value="1"/>
</dbReference>
<reference evidence="6" key="3">
    <citation type="submission" date="2023-01" db="EMBL/GenBank/DDBJ databases">
        <authorList>
            <person name="Sun Q."/>
            <person name="Evtushenko L."/>
        </authorList>
    </citation>
    <scope>NUCLEOTIDE SEQUENCE</scope>
    <source>
        <strain evidence="6">VKM B-1606</strain>
    </source>
</reference>
<dbReference type="Proteomes" id="UP001143400">
    <property type="component" value="Unassembled WGS sequence"/>
</dbReference>
<reference evidence="6" key="1">
    <citation type="journal article" date="2014" name="Int. J. Syst. Evol. Microbiol.">
        <title>Complete genome sequence of Corynebacterium casei LMG S-19264T (=DSM 44701T), isolated from a smear-ripened cheese.</title>
        <authorList>
            <consortium name="US DOE Joint Genome Institute (JGI-PGF)"/>
            <person name="Walter F."/>
            <person name="Albersmeier A."/>
            <person name="Kalinowski J."/>
            <person name="Ruckert C."/>
        </authorList>
    </citation>
    <scope>NUCLEOTIDE SEQUENCE</scope>
    <source>
        <strain evidence="6">VKM B-1606</strain>
    </source>
</reference>
<feature type="chain" id="PRO_5040761749" evidence="4">
    <location>
        <begin position="35"/>
        <end position="424"/>
    </location>
</feature>
<dbReference type="EMBL" id="BSFF01000002">
    <property type="protein sequence ID" value="GLK55422.1"/>
    <property type="molecule type" value="Genomic_DNA"/>
</dbReference>
<comment type="caution">
    <text evidence="6">The sequence shown here is derived from an EMBL/GenBank/DDBJ whole genome shotgun (WGS) entry which is preliminary data.</text>
</comment>
<evidence type="ECO:0000313" key="9">
    <source>
        <dbReference type="Proteomes" id="UP001143400"/>
    </source>
</evidence>
<keyword evidence="2 4" id="KW-0732">Signal</keyword>
<keyword evidence="8" id="KW-1185">Reference proteome</keyword>
<dbReference type="EMBL" id="JAFBCY010000001">
    <property type="protein sequence ID" value="MBM7850131.1"/>
    <property type="molecule type" value="Genomic_DNA"/>
</dbReference>
<gene>
    <name evidence="6" type="ORF">GCM10008170_14410</name>
    <name evidence="7" type="ORF">JOD31_000343</name>
</gene>
<organism evidence="6 9">
    <name type="scientific">Methylopila capsulata</name>
    <dbReference type="NCBI Taxonomy" id="61654"/>
    <lineage>
        <taxon>Bacteria</taxon>
        <taxon>Pseudomonadati</taxon>
        <taxon>Pseudomonadota</taxon>
        <taxon>Alphaproteobacteria</taxon>
        <taxon>Hyphomicrobiales</taxon>
        <taxon>Methylopilaceae</taxon>
        <taxon>Methylopila</taxon>
    </lineage>
</organism>
<evidence type="ECO:0000256" key="4">
    <source>
        <dbReference type="SAM" id="SignalP"/>
    </source>
</evidence>
<dbReference type="GO" id="GO:0006865">
    <property type="term" value="P:amino acid transport"/>
    <property type="evidence" value="ECO:0007669"/>
    <property type="project" value="UniProtKB-KW"/>
</dbReference>
<dbReference type="InterPro" id="IPR022478">
    <property type="entry name" value="ABC_transptr_sub-bd_PQQ"/>
</dbReference>
<sequence>MVLSKAAVARLRSVAARALVVALGLSLVAPSASAQAPAETPAPSAPAPAAKPAAAPMPFKFGVLRQFPTPPPWWDTIATLPPEDDGIAGARLGIVDNNTTGRFLKQDFQLAEELVPFGEDPMPAFNRLLDQGATFIVLAVPADQLLKMSDAVKDKDVILFNAGAQDDELRGKDCRANVLHTAPNRAMLTDALAQYLVWKRWTNWLLLTGRREEDRKYADDIRRSAKKFGAKIVEERTWNFGPDARVSAQNDVPVFTQNVSYDVAMIADELGEFGELIGWRTWDPRPTAGTAGLTPTTWHATLENWGASQLQNRFYKQSKRVMRPLDFQMWLAMRTIGESATRTKTNDPKKLREFIFGPTFELAGFKGQSFSYRDWDNQLRQPILLAQPAALVSVSPQEGFLHQTNLLDTMGYDRPETTCRMPKP</sequence>